<organism evidence="1 2">
    <name type="scientific">Catharanthus roseus</name>
    <name type="common">Madagascar periwinkle</name>
    <name type="synonym">Vinca rosea</name>
    <dbReference type="NCBI Taxonomy" id="4058"/>
    <lineage>
        <taxon>Eukaryota</taxon>
        <taxon>Viridiplantae</taxon>
        <taxon>Streptophyta</taxon>
        <taxon>Embryophyta</taxon>
        <taxon>Tracheophyta</taxon>
        <taxon>Spermatophyta</taxon>
        <taxon>Magnoliopsida</taxon>
        <taxon>eudicotyledons</taxon>
        <taxon>Gunneridae</taxon>
        <taxon>Pentapetalae</taxon>
        <taxon>asterids</taxon>
        <taxon>lamiids</taxon>
        <taxon>Gentianales</taxon>
        <taxon>Apocynaceae</taxon>
        <taxon>Rauvolfioideae</taxon>
        <taxon>Vinceae</taxon>
        <taxon>Catharanthinae</taxon>
        <taxon>Catharanthus</taxon>
    </lineage>
</organism>
<accession>A0ACB9ZRN0</accession>
<evidence type="ECO:0000313" key="1">
    <source>
        <dbReference type="EMBL" id="KAI5649602.1"/>
    </source>
</evidence>
<protein>
    <submittedName>
        <fullName evidence="1">Uncharacterized protein</fullName>
    </submittedName>
</protein>
<sequence length="807" mass="93114">MDGKGVSGSYLVLSQEKNGSLYPMVFGVSCAYFALRILSEPKISEENLSEIRNGMLFGSAHLLGLLVWKVQREEYEGDNGKSELLQKLENAQRQIEELKKIRSEDAKANEKVVGIFATQEQGWFNERKKLRQQIGALMNDLRVLEIKKDKAISELNEKLQESELLLKSKDKSIEDEEQKRHDLEEKLKAAENCVEELKETAKHEAQRHSNEIMKHKTAFIELVSNQRQLEAEMSRALRQVESAKQELDLVLEQKEQSALMTQKLSVELVKMRRDLEQKDQILSAMLRKSKLDTAEKQMLLEEVKLSKAKRKQAELERERLKTESESRHERHSLRSMLSKHVNSKADAFFGGKGAHSKALATSNLERSRSNQINFHVEYENPEFSPVSNQSSSDGNHDPTNFKQLEGWVRAQAEKYRNIVEQKHHLELDAFAEQLRVKDEKLEALRWRLLSTELESKRLQSHFEGLDHELKQLRQENMKLEASLLNREADLHSLREKLAVQVCYLSSGKTSKSYPRDLQIADDTIWSQVKIVKRKPGENEQEIKMFSEENSEKPETRKQDNFFTDNPRKDIVLTLQSPDKEIEEVENDALNPDSIQEECSTSSSVVKYVTKKNEFPWKMDLHALGVSYKIKRLKQHLFMLEKLAGKQESRAKHEINGNIEVEVQGFYALMSLLNKQISRYQSLQGKTDDLCQRMHEKDVDVKGGDSRTAKSKEETRILEHYLEETFQLQRYIVASGQKLMELQAKIVSGFVSIAGELDTPASFDMKRFADNISTLFKEVQRGLEVRISRIIGDLEGTIACDGIIYYRK</sequence>
<comment type="caution">
    <text evidence="1">The sequence shown here is derived from an EMBL/GenBank/DDBJ whole genome shotgun (WGS) entry which is preliminary data.</text>
</comment>
<reference evidence="2" key="1">
    <citation type="journal article" date="2023" name="Nat. Plants">
        <title>Single-cell RNA sequencing provides a high-resolution roadmap for understanding the multicellular compartmentation of specialized metabolism.</title>
        <authorList>
            <person name="Sun S."/>
            <person name="Shen X."/>
            <person name="Li Y."/>
            <person name="Li Y."/>
            <person name="Wang S."/>
            <person name="Li R."/>
            <person name="Zhang H."/>
            <person name="Shen G."/>
            <person name="Guo B."/>
            <person name="Wei J."/>
            <person name="Xu J."/>
            <person name="St-Pierre B."/>
            <person name="Chen S."/>
            <person name="Sun C."/>
        </authorList>
    </citation>
    <scope>NUCLEOTIDE SEQUENCE [LARGE SCALE GENOMIC DNA]</scope>
</reference>
<evidence type="ECO:0000313" key="2">
    <source>
        <dbReference type="Proteomes" id="UP001060085"/>
    </source>
</evidence>
<proteinExistence type="predicted"/>
<dbReference type="EMBL" id="CM044708">
    <property type="protein sequence ID" value="KAI5649602.1"/>
    <property type="molecule type" value="Genomic_DNA"/>
</dbReference>
<keyword evidence="2" id="KW-1185">Reference proteome</keyword>
<dbReference type="Proteomes" id="UP001060085">
    <property type="component" value="Linkage Group LG08"/>
</dbReference>
<name>A0ACB9ZRN0_CATRO</name>
<gene>
    <name evidence="1" type="ORF">M9H77_35607</name>
</gene>